<feature type="binding site" evidence="5">
    <location>
        <begin position="150"/>
        <end position="157"/>
    </location>
    <ligand>
        <name>ADP</name>
        <dbReference type="ChEBI" id="CHEBI:456216"/>
    </ligand>
</feature>
<evidence type="ECO:0000256" key="3">
    <source>
        <dbReference type="ARBA" id="ARBA00022741"/>
    </source>
</evidence>
<proteinExistence type="inferred from homology"/>
<accession>A0ABR9ZWT5</accession>
<dbReference type="RefSeq" id="WP_194703165.1">
    <property type="nucleotide sequence ID" value="NZ_JADKNH010000011.1"/>
</dbReference>
<keyword evidence="1 5" id="KW-0723">Serine/threonine-protein kinase</keyword>
<comment type="caution">
    <text evidence="6">The sequence shown here is derived from an EMBL/GenBank/DDBJ whole genome shotgun (WGS) entry which is preliminary data.</text>
</comment>
<evidence type="ECO:0000256" key="4">
    <source>
        <dbReference type="ARBA" id="ARBA00022777"/>
    </source>
</evidence>
<dbReference type="Proteomes" id="UP000614200">
    <property type="component" value="Unassembled WGS sequence"/>
</dbReference>
<dbReference type="NCBIfam" id="NF003742">
    <property type="entry name" value="PRK05339.1"/>
    <property type="match status" value="1"/>
</dbReference>
<comment type="function">
    <text evidence="5">Bifunctional serine/threonine kinase and phosphorylase involved in the regulation of the pyruvate, phosphate dikinase (PPDK) by catalyzing its phosphorylation/dephosphorylation.</text>
</comment>
<organism evidence="6 7">
    <name type="scientific">Fusibacter ferrireducens</name>
    <dbReference type="NCBI Taxonomy" id="2785058"/>
    <lineage>
        <taxon>Bacteria</taxon>
        <taxon>Bacillati</taxon>
        <taxon>Bacillota</taxon>
        <taxon>Clostridia</taxon>
        <taxon>Eubacteriales</taxon>
        <taxon>Eubacteriales Family XII. Incertae Sedis</taxon>
        <taxon>Fusibacter</taxon>
    </lineage>
</organism>
<dbReference type="EMBL" id="JADKNH010000011">
    <property type="protein sequence ID" value="MBF4694929.1"/>
    <property type="molecule type" value="Genomic_DNA"/>
</dbReference>
<name>A0ABR9ZWT5_9FIRM</name>
<comment type="catalytic activity">
    <reaction evidence="5">
        <text>N(tele)-phospho-L-histidyl/L-threonyl-[pyruvate, phosphate dikinase] + ADP = N(tele)-phospho-L-histidyl/O-phospho-L-threonyl-[pyruvate, phosphate dikinase] + AMP + H(+)</text>
        <dbReference type="Rhea" id="RHEA:43692"/>
        <dbReference type="Rhea" id="RHEA-COMP:10650"/>
        <dbReference type="Rhea" id="RHEA-COMP:10651"/>
        <dbReference type="ChEBI" id="CHEBI:15378"/>
        <dbReference type="ChEBI" id="CHEBI:30013"/>
        <dbReference type="ChEBI" id="CHEBI:61977"/>
        <dbReference type="ChEBI" id="CHEBI:83586"/>
        <dbReference type="ChEBI" id="CHEBI:456215"/>
        <dbReference type="ChEBI" id="CHEBI:456216"/>
        <dbReference type="EC" id="2.7.11.32"/>
    </reaction>
</comment>
<keyword evidence="3 5" id="KW-0547">Nucleotide-binding</keyword>
<dbReference type="HAMAP" id="MF_00921">
    <property type="entry name" value="PDRP"/>
    <property type="match status" value="1"/>
</dbReference>
<comment type="catalytic activity">
    <reaction evidence="5">
        <text>N(tele)-phospho-L-histidyl/O-phospho-L-threonyl-[pyruvate, phosphate dikinase] + phosphate + H(+) = N(tele)-phospho-L-histidyl/L-threonyl-[pyruvate, phosphate dikinase] + diphosphate</text>
        <dbReference type="Rhea" id="RHEA:43696"/>
        <dbReference type="Rhea" id="RHEA-COMP:10650"/>
        <dbReference type="Rhea" id="RHEA-COMP:10651"/>
        <dbReference type="ChEBI" id="CHEBI:15378"/>
        <dbReference type="ChEBI" id="CHEBI:30013"/>
        <dbReference type="ChEBI" id="CHEBI:33019"/>
        <dbReference type="ChEBI" id="CHEBI:43474"/>
        <dbReference type="ChEBI" id="CHEBI:61977"/>
        <dbReference type="ChEBI" id="CHEBI:83586"/>
        <dbReference type="EC" id="2.7.4.27"/>
    </reaction>
</comment>
<comment type="similarity">
    <text evidence="5">Belongs to the pyruvate, phosphate/water dikinase regulatory protein family. PDRP subfamily.</text>
</comment>
<dbReference type="PANTHER" id="PTHR31756:SF3">
    <property type="entry name" value="PYRUVATE, PHOSPHATE DIKINASE REGULATORY PROTEIN 1, CHLOROPLASTIC"/>
    <property type="match status" value="1"/>
</dbReference>
<dbReference type="GO" id="GO:0016301">
    <property type="term" value="F:kinase activity"/>
    <property type="evidence" value="ECO:0007669"/>
    <property type="project" value="UniProtKB-KW"/>
</dbReference>
<dbReference type="EC" id="2.7.11.32" evidence="5"/>
<evidence type="ECO:0000313" key="6">
    <source>
        <dbReference type="EMBL" id="MBF4694929.1"/>
    </source>
</evidence>
<dbReference type="EC" id="2.7.4.27" evidence="5"/>
<keyword evidence="7" id="KW-1185">Reference proteome</keyword>
<keyword evidence="4 5" id="KW-0418">Kinase</keyword>
<evidence type="ECO:0000256" key="1">
    <source>
        <dbReference type="ARBA" id="ARBA00022527"/>
    </source>
</evidence>
<dbReference type="Pfam" id="PF03618">
    <property type="entry name" value="Kinase-PPPase"/>
    <property type="match status" value="1"/>
</dbReference>
<dbReference type="InterPro" id="IPR005177">
    <property type="entry name" value="Kinase-pyrophosphorylase"/>
</dbReference>
<gene>
    <name evidence="6" type="ORF">ISU02_17650</name>
</gene>
<sequence>MDNRYHIFIVSDSLGETATHVAKAAMNQFLNKDYIVKKYNYVRDENAVEEIVMEASRHKSVVLFTTVLDEMRIKLISSCEQHNVTYHDILSPVLNQFAEFFADKPVGKPGTMYKLDDDYFERVAAIEFAVKYDDGKDLRGLKYADVVLLGISRTSKTPLSMYLSHKNVKVANVPLVPEIPVAKEIFQVPKNKLIGLTNSPDKLNEIRMERLKSLGLSSDVEYANMDRILQELDYAEKVYKQLGCPIINVANKAIEETASIILEITGLNMKLK</sequence>
<protein>
    <recommendedName>
        <fullName evidence="5">Putative pyruvate, phosphate dikinase regulatory protein</fullName>
        <shortName evidence="5">PPDK regulatory protein</shortName>
        <ecNumber evidence="5">2.7.11.32</ecNumber>
        <ecNumber evidence="5">2.7.4.27</ecNumber>
    </recommendedName>
</protein>
<dbReference type="InterPro" id="IPR026565">
    <property type="entry name" value="PPDK_reg"/>
</dbReference>
<reference evidence="6 7" key="1">
    <citation type="submission" date="2020-11" db="EMBL/GenBank/DDBJ databases">
        <title>Fusibacter basophilias sp. nov.</title>
        <authorList>
            <person name="Qiu D."/>
        </authorList>
    </citation>
    <scope>NUCLEOTIDE SEQUENCE [LARGE SCALE GENOMIC DNA]</scope>
    <source>
        <strain evidence="6 7">Q10-2</strain>
    </source>
</reference>
<keyword evidence="2 5" id="KW-0808">Transferase</keyword>
<evidence type="ECO:0000313" key="7">
    <source>
        <dbReference type="Proteomes" id="UP000614200"/>
    </source>
</evidence>
<evidence type="ECO:0000256" key="2">
    <source>
        <dbReference type="ARBA" id="ARBA00022679"/>
    </source>
</evidence>
<dbReference type="PANTHER" id="PTHR31756">
    <property type="entry name" value="PYRUVATE, PHOSPHATE DIKINASE REGULATORY PROTEIN 1, CHLOROPLASTIC"/>
    <property type="match status" value="1"/>
</dbReference>
<evidence type="ECO:0000256" key="5">
    <source>
        <dbReference type="HAMAP-Rule" id="MF_00921"/>
    </source>
</evidence>